<feature type="signal peptide" evidence="1">
    <location>
        <begin position="1"/>
        <end position="21"/>
    </location>
</feature>
<reference evidence="2 3" key="1">
    <citation type="submission" date="2022-02" db="EMBL/GenBank/DDBJ databases">
        <title>Comparative genomics of the first Antarctic Pseudomonas spp. capable of biotransforming 2,4,6-Trinitrotoluene.</title>
        <authorList>
            <person name="Cabrera M.A."/>
            <person name="Marquez S.L."/>
            <person name="Perez-Donoso J.M."/>
        </authorList>
    </citation>
    <scope>NUCLEOTIDE SEQUENCE [LARGE SCALE GENOMIC DNA]</scope>
    <source>
        <strain evidence="2 3">TNT11</strain>
    </source>
</reference>
<gene>
    <name evidence="2" type="ORF">L9Z73_19630</name>
</gene>
<dbReference type="RefSeq" id="WP_247404338.1">
    <property type="nucleotide sequence ID" value="NZ_JAKNRV010000215.1"/>
</dbReference>
<proteinExistence type="predicted"/>
<keyword evidence="3" id="KW-1185">Reference proteome</keyword>
<comment type="caution">
    <text evidence="2">The sequence shown here is derived from an EMBL/GenBank/DDBJ whole genome shotgun (WGS) entry which is preliminary data.</text>
</comment>
<evidence type="ECO:0000256" key="1">
    <source>
        <dbReference type="SAM" id="SignalP"/>
    </source>
</evidence>
<name>A0ABT0ELH1_9PSED</name>
<protein>
    <recommendedName>
        <fullName evidence="4">DUF3757 domain-containing protein</fullName>
    </recommendedName>
</protein>
<dbReference type="Proteomes" id="UP001317085">
    <property type="component" value="Unassembled WGS sequence"/>
</dbReference>
<evidence type="ECO:0000313" key="2">
    <source>
        <dbReference type="EMBL" id="MCK1786479.1"/>
    </source>
</evidence>
<dbReference type="EMBL" id="JAKNRV010000215">
    <property type="protein sequence ID" value="MCK1786479.1"/>
    <property type="molecule type" value="Genomic_DNA"/>
</dbReference>
<evidence type="ECO:0008006" key="4">
    <source>
        <dbReference type="Google" id="ProtNLM"/>
    </source>
</evidence>
<sequence length="138" mass="14947">MNSKLTLGMLAIMAFTGSAYAADISICPKVEDITAVPFKDTDPVVATEKVKDAVRGEFANAFKYTASSGGKQWTGEVHGSNDTYLEDKYELKAETAQEANGKLFCNYGGKTIEVPWTNEKGEPETIKSTANLRLSTPL</sequence>
<evidence type="ECO:0000313" key="3">
    <source>
        <dbReference type="Proteomes" id="UP001317085"/>
    </source>
</evidence>
<accession>A0ABT0ELH1</accession>
<organism evidence="2 3">
    <name type="scientific">Pseudomonas emilianonis</name>
    <dbReference type="NCBI Taxonomy" id="2915812"/>
    <lineage>
        <taxon>Bacteria</taxon>
        <taxon>Pseudomonadati</taxon>
        <taxon>Pseudomonadota</taxon>
        <taxon>Gammaproteobacteria</taxon>
        <taxon>Pseudomonadales</taxon>
        <taxon>Pseudomonadaceae</taxon>
        <taxon>Pseudomonas</taxon>
    </lineage>
</organism>
<feature type="chain" id="PRO_5046152541" description="DUF3757 domain-containing protein" evidence="1">
    <location>
        <begin position="22"/>
        <end position="138"/>
    </location>
</feature>
<keyword evidence="1" id="KW-0732">Signal</keyword>